<feature type="compositionally biased region" description="Basic and acidic residues" evidence="1">
    <location>
        <begin position="170"/>
        <end position="181"/>
    </location>
</feature>
<dbReference type="OrthoDB" id="1750795at2759"/>
<protein>
    <recommendedName>
        <fullName evidence="7">Transposase MuDR plant domain-containing protein</fullName>
    </recommendedName>
</protein>
<feature type="domain" description="MULE transposase" evidence="3">
    <location>
        <begin position="404"/>
        <end position="499"/>
    </location>
</feature>
<evidence type="ECO:0000256" key="1">
    <source>
        <dbReference type="SAM" id="MobiDB-lite"/>
    </source>
</evidence>
<evidence type="ECO:0000313" key="6">
    <source>
        <dbReference type="Proteomes" id="UP001165190"/>
    </source>
</evidence>
<feature type="domain" description="PB1-like" evidence="4">
    <location>
        <begin position="1"/>
        <end position="91"/>
    </location>
</feature>
<dbReference type="Pfam" id="PF03108">
    <property type="entry name" value="DBD_Tnp_Mut"/>
    <property type="match status" value="1"/>
</dbReference>
<evidence type="ECO:0000259" key="4">
    <source>
        <dbReference type="Pfam" id="PF26130"/>
    </source>
</evidence>
<dbReference type="PANTHER" id="PTHR31973">
    <property type="entry name" value="POLYPROTEIN, PUTATIVE-RELATED"/>
    <property type="match status" value="1"/>
</dbReference>
<dbReference type="InterPro" id="IPR004332">
    <property type="entry name" value="Transposase_MuDR"/>
</dbReference>
<evidence type="ECO:0008006" key="7">
    <source>
        <dbReference type="Google" id="ProtNLM"/>
    </source>
</evidence>
<comment type="caution">
    <text evidence="5">The sequence shown here is derived from an EMBL/GenBank/DDBJ whole genome shotgun (WGS) entry which is preliminary data.</text>
</comment>
<evidence type="ECO:0000313" key="5">
    <source>
        <dbReference type="EMBL" id="GMI85406.1"/>
    </source>
</evidence>
<dbReference type="InterPro" id="IPR058594">
    <property type="entry name" value="PB1-like_dom_pln"/>
</dbReference>
<feature type="domain" description="Transposase MuDR plant" evidence="2">
    <location>
        <begin position="209"/>
        <end position="261"/>
    </location>
</feature>
<dbReference type="EMBL" id="BSYR01000020">
    <property type="protein sequence ID" value="GMI85406.1"/>
    <property type="molecule type" value="Genomic_DNA"/>
</dbReference>
<dbReference type="Proteomes" id="UP001165190">
    <property type="component" value="Unassembled WGS sequence"/>
</dbReference>
<dbReference type="InterPro" id="IPR018289">
    <property type="entry name" value="MULE_transposase_dom"/>
</dbReference>
<evidence type="ECO:0000259" key="2">
    <source>
        <dbReference type="Pfam" id="PF03108"/>
    </source>
</evidence>
<dbReference type="Pfam" id="PF10551">
    <property type="entry name" value="MULE"/>
    <property type="match status" value="1"/>
</dbReference>
<organism evidence="5 6">
    <name type="scientific">Hibiscus trionum</name>
    <name type="common">Flower of an hour</name>
    <dbReference type="NCBI Taxonomy" id="183268"/>
    <lineage>
        <taxon>Eukaryota</taxon>
        <taxon>Viridiplantae</taxon>
        <taxon>Streptophyta</taxon>
        <taxon>Embryophyta</taxon>
        <taxon>Tracheophyta</taxon>
        <taxon>Spermatophyta</taxon>
        <taxon>Magnoliopsida</taxon>
        <taxon>eudicotyledons</taxon>
        <taxon>Gunneridae</taxon>
        <taxon>Pentapetalae</taxon>
        <taxon>rosids</taxon>
        <taxon>malvids</taxon>
        <taxon>Malvales</taxon>
        <taxon>Malvaceae</taxon>
        <taxon>Malvoideae</taxon>
        <taxon>Hibiscus</taxon>
    </lineage>
</organism>
<dbReference type="AlphaFoldDB" id="A0A9W7HYK6"/>
<dbReference type="PANTHER" id="PTHR31973:SF187">
    <property type="entry name" value="MUTATOR TRANSPOSASE MUDRA PROTEIN"/>
    <property type="match status" value="1"/>
</dbReference>
<dbReference type="Pfam" id="PF26130">
    <property type="entry name" value="PB1-like"/>
    <property type="match status" value="1"/>
</dbReference>
<name>A0A9W7HYK6_HIBTR</name>
<feature type="region of interest" description="Disordered" evidence="1">
    <location>
        <begin position="111"/>
        <end position="140"/>
    </location>
</feature>
<accession>A0A9W7HYK6</accession>
<keyword evidence="6" id="KW-1185">Reference proteome</keyword>
<proteinExistence type="predicted"/>
<sequence length="543" mass="62159">MVVHHGGFFVRRPRVKYTGQLVDYFDNLDVDTMSMFEIIGVVENLKITSGVHVFWQLEDNPLEVKQLKTDNDVIEMVRNLPRDHYLHVYLEEVVHDNESEFRVEVESEIETRAVSESDSEDDEYHVESDTSSDKSIFSDSEDELVSSEDEMFNVNVGLGSKEVEVEGDNDSGHSDSLHSVDESDSDLDCPPKKPKFPEFNRESDLSNPKLKAGLIFASKKILKEAIKMYSIKNRYCVKLKRNDNRRIQVKCKGECPWVLWAAPIHGEDPSTGTWQIRSLNDEHTCLREFQNPNITAKWLAENYFSCFFVDHNFSSTSLKQAVHKDWGIVVPKCKCIRARNLAIEHLTGNHEEQYANLYAYLGELRHSNPETTTICKLDERRFERLYICLQAMKDGFKAGCRPIIGLDGCHLKGYYKGHLLAAVGIDADDSIYPIAFAVVESENESSWGWFLELLAIDLEIENSSSFTFMSDKHKGLMNVVPELFSYSAHRTCVRHLYSNAKTSGVFIGKAVKDQLWKAAKATYVREFQSVMDELKVLSEKAWK</sequence>
<evidence type="ECO:0000259" key="3">
    <source>
        <dbReference type="Pfam" id="PF10551"/>
    </source>
</evidence>
<gene>
    <name evidence="5" type="ORF">HRI_002209900</name>
</gene>
<feature type="region of interest" description="Disordered" evidence="1">
    <location>
        <begin position="164"/>
        <end position="202"/>
    </location>
</feature>
<reference evidence="5" key="1">
    <citation type="submission" date="2023-05" db="EMBL/GenBank/DDBJ databases">
        <title>Genome and transcriptome analyses reveal genes involved in the formation of fine ridges on petal epidermal cells in Hibiscus trionum.</title>
        <authorList>
            <person name="Koshimizu S."/>
            <person name="Masuda S."/>
            <person name="Ishii T."/>
            <person name="Shirasu K."/>
            <person name="Hoshino A."/>
            <person name="Arita M."/>
        </authorList>
    </citation>
    <scope>NUCLEOTIDE SEQUENCE</scope>
    <source>
        <strain evidence="5">Hamamatsu line</strain>
    </source>
</reference>
<feature type="compositionally biased region" description="Basic and acidic residues" evidence="1">
    <location>
        <begin position="189"/>
        <end position="202"/>
    </location>
</feature>